<evidence type="ECO:0000256" key="1">
    <source>
        <dbReference type="SAM" id="MobiDB-lite"/>
    </source>
</evidence>
<keyword evidence="2" id="KW-0067">ATP-binding</keyword>
<feature type="region of interest" description="Disordered" evidence="1">
    <location>
        <begin position="141"/>
        <end position="195"/>
    </location>
</feature>
<feature type="compositionally biased region" description="Basic and acidic residues" evidence="1">
    <location>
        <begin position="180"/>
        <end position="193"/>
    </location>
</feature>
<evidence type="ECO:0000313" key="2">
    <source>
        <dbReference type="EMBL" id="OWY96672.1"/>
    </source>
</evidence>
<reference evidence="3" key="1">
    <citation type="submission" date="2017-03" db="EMBL/GenBank/DDBJ databases">
        <title>Phytopthora megakarya and P. palmivora, two closely related causual agents of cacao black pod achieved similar genome size and gene model numbers by different mechanisms.</title>
        <authorList>
            <person name="Ali S."/>
            <person name="Shao J."/>
            <person name="Larry D.J."/>
            <person name="Kronmiller B."/>
            <person name="Shen D."/>
            <person name="Strem M.D."/>
            <person name="Melnick R.L."/>
            <person name="Guiltinan M.J."/>
            <person name="Tyler B.M."/>
            <person name="Meinhardt L.W."/>
            <person name="Bailey B.A."/>
        </authorList>
    </citation>
    <scope>NUCLEOTIDE SEQUENCE [LARGE SCALE GENOMIC DNA]</scope>
    <source>
        <strain evidence="3">zdho120</strain>
    </source>
</reference>
<dbReference type="OrthoDB" id="108332at2759"/>
<dbReference type="GO" id="GO:0004386">
    <property type="term" value="F:helicase activity"/>
    <property type="evidence" value="ECO:0007669"/>
    <property type="project" value="UniProtKB-KW"/>
</dbReference>
<feature type="compositionally biased region" description="Basic and acidic residues" evidence="1">
    <location>
        <begin position="152"/>
        <end position="163"/>
    </location>
</feature>
<protein>
    <submittedName>
        <fullName evidence="2">Helitron helicase</fullName>
    </submittedName>
</protein>
<evidence type="ECO:0000313" key="3">
    <source>
        <dbReference type="Proteomes" id="UP000198211"/>
    </source>
</evidence>
<sequence>MVPVVAAETSRPSRSTFAIGMTHAASENRADPHRRSPVKRSRANMTPSQLARVRETDKKRKRLQRANRSESQVDRDRQQDRDRARARREVMNPGEVEGLRETNQTSQLNRRSALSSEEQEHENIRIRKRIECNITAEERRVVPEQDTTTRQAAREAMPDEERQAIQAQDTAAHQVARNAMTEEEHERHKEAARFRRRSCQYQKGLSYYQAFDTSIIPGGRYYFPGTRTVPWNTSESVQIATIGSFQMKPTEAAVGLLSVPVARCPPVERAAVELRRLYRNPGFKQLNSCLQQRLRIYFYEVLPIPPSRRRRKYNTESKWCLPLSSARYVCHRMGSLLSPPNRRSIYEQVYMNDQDMQARVASRMDMTDGLEKDVLETIDQVMTTHNPHSQQFMNARRLLIESAGPEYQAAVKEIARRDRAGEARPEDNPSLG</sequence>
<name>A0A225UUQ0_9STRA</name>
<dbReference type="Proteomes" id="UP000198211">
    <property type="component" value="Unassembled WGS sequence"/>
</dbReference>
<keyword evidence="2" id="KW-0347">Helicase</keyword>
<keyword evidence="2" id="KW-0378">Hydrolase</keyword>
<proteinExistence type="predicted"/>
<feature type="region of interest" description="Disordered" evidence="1">
    <location>
        <begin position="1"/>
        <end position="122"/>
    </location>
</feature>
<accession>A0A225UUQ0</accession>
<dbReference type="EMBL" id="NBNE01011349">
    <property type="protein sequence ID" value="OWY96672.1"/>
    <property type="molecule type" value="Genomic_DNA"/>
</dbReference>
<keyword evidence="3" id="KW-1185">Reference proteome</keyword>
<feature type="compositionally biased region" description="Basic and acidic residues" evidence="1">
    <location>
        <begin position="67"/>
        <end position="90"/>
    </location>
</feature>
<comment type="caution">
    <text evidence="2">The sequence shown here is derived from an EMBL/GenBank/DDBJ whole genome shotgun (WGS) entry which is preliminary data.</text>
</comment>
<dbReference type="AlphaFoldDB" id="A0A225UUQ0"/>
<keyword evidence="2" id="KW-0547">Nucleotide-binding</keyword>
<organism evidence="2 3">
    <name type="scientific">Phytophthora megakarya</name>
    <dbReference type="NCBI Taxonomy" id="4795"/>
    <lineage>
        <taxon>Eukaryota</taxon>
        <taxon>Sar</taxon>
        <taxon>Stramenopiles</taxon>
        <taxon>Oomycota</taxon>
        <taxon>Peronosporomycetes</taxon>
        <taxon>Peronosporales</taxon>
        <taxon>Peronosporaceae</taxon>
        <taxon>Phytophthora</taxon>
    </lineage>
</organism>
<feature type="compositionally biased region" description="Polar residues" evidence="1">
    <location>
        <begin position="101"/>
        <end position="116"/>
    </location>
</feature>
<gene>
    <name evidence="2" type="ORF">PHMEG_00033006</name>
</gene>